<evidence type="ECO:0000256" key="1">
    <source>
        <dbReference type="SAM" id="MobiDB-lite"/>
    </source>
</evidence>
<feature type="transmembrane region" description="Helical" evidence="2">
    <location>
        <begin position="12"/>
        <end position="32"/>
    </location>
</feature>
<keyword evidence="2" id="KW-0812">Transmembrane</keyword>
<proteinExistence type="predicted"/>
<feature type="compositionally biased region" description="Pro residues" evidence="1">
    <location>
        <begin position="78"/>
        <end position="97"/>
    </location>
</feature>
<feature type="region of interest" description="Disordered" evidence="1">
    <location>
        <begin position="63"/>
        <end position="98"/>
    </location>
</feature>
<accession>A0AB39KVD9</accession>
<keyword evidence="2" id="KW-1133">Transmembrane helix</keyword>
<dbReference type="EMBL" id="CP158375">
    <property type="protein sequence ID" value="XDO97693.1"/>
    <property type="molecule type" value="Genomic_DNA"/>
</dbReference>
<gene>
    <name evidence="3" type="ORF">ABOZ73_04550</name>
</gene>
<evidence type="ECO:0008006" key="4">
    <source>
        <dbReference type="Google" id="ProtNLM"/>
    </source>
</evidence>
<reference evidence="3" key="1">
    <citation type="submission" date="2024-06" db="EMBL/GenBank/DDBJ databases">
        <title>Caulobacter inopinatus, sp. nov.</title>
        <authorList>
            <person name="Donachie S.P."/>
        </authorList>
    </citation>
    <scope>NUCLEOTIDE SEQUENCE</scope>
    <source>
        <strain evidence="3">73W</strain>
    </source>
</reference>
<sequence>MGRRGAATVLRWATTAVVSLLIHAALLAWLGLRAPRPQHSVPMDQALIEMELSAEIAARLRREPPARKASRGLRLPDPFIPDPPTLHLPAPPAPSAPAPESVVVDLRAALKRAGIGCAMTLKGDELADCQARLAARTLARGVSPLPATAGVAPDKLAPWNAAAARQDAARRAWDDVGKRPGVWKDHIGKELPTDRPMSTKNDPKGCVAVVCEP</sequence>
<dbReference type="RefSeq" id="WP_369061073.1">
    <property type="nucleotide sequence ID" value="NZ_CP158375.1"/>
</dbReference>
<dbReference type="AlphaFoldDB" id="A0AB39KVD9"/>
<name>A0AB39KVD9_9CAUL</name>
<evidence type="ECO:0000256" key="2">
    <source>
        <dbReference type="SAM" id="Phobius"/>
    </source>
</evidence>
<evidence type="ECO:0000313" key="3">
    <source>
        <dbReference type="EMBL" id="XDO97693.1"/>
    </source>
</evidence>
<organism evidence="3">
    <name type="scientific">Caulobacter sp. 73W</name>
    <dbReference type="NCBI Taxonomy" id="3161137"/>
    <lineage>
        <taxon>Bacteria</taxon>
        <taxon>Pseudomonadati</taxon>
        <taxon>Pseudomonadota</taxon>
        <taxon>Alphaproteobacteria</taxon>
        <taxon>Caulobacterales</taxon>
        <taxon>Caulobacteraceae</taxon>
        <taxon>Caulobacter</taxon>
    </lineage>
</organism>
<keyword evidence="2" id="KW-0472">Membrane</keyword>
<protein>
    <recommendedName>
        <fullName evidence="4">Energy transducer TonB</fullName>
    </recommendedName>
</protein>